<dbReference type="PANTHER" id="PTHR10381">
    <property type="entry name" value="ATP-DEPENDENT CLP PROTEASE PROTEOLYTIC SUBUNIT"/>
    <property type="match status" value="1"/>
</dbReference>
<dbReference type="GO" id="GO:0004176">
    <property type="term" value="F:ATP-dependent peptidase activity"/>
    <property type="evidence" value="ECO:0007669"/>
    <property type="project" value="TreeGrafter"/>
</dbReference>
<dbReference type="PANTHER" id="PTHR10381:SF11">
    <property type="entry name" value="ATP-DEPENDENT CLP PROTEASE PROTEOLYTIC SUBUNIT, MITOCHONDRIAL"/>
    <property type="match status" value="1"/>
</dbReference>
<accession>A0A0F8YIZ5</accession>
<organism evidence="1">
    <name type="scientific">marine sediment metagenome</name>
    <dbReference type="NCBI Taxonomy" id="412755"/>
    <lineage>
        <taxon>unclassified sequences</taxon>
        <taxon>metagenomes</taxon>
        <taxon>ecological metagenomes</taxon>
    </lineage>
</organism>
<name>A0A0F8YIZ5_9ZZZZ</name>
<feature type="non-terminal residue" evidence="1">
    <location>
        <position position="88"/>
    </location>
</feature>
<dbReference type="Pfam" id="PF00574">
    <property type="entry name" value="CLP_protease"/>
    <property type="match status" value="1"/>
</dbReference>
<dbReference type="AlphaFoldDB" id="A0A0F8YIZ5"/>
<dbReference type="GO" id="GO:0051117">
    <property type="term" value="F:ATPase binding"/>
    <property type="evidence" value="ECO:0007669"/>
    <property type="project" value="TreeGrafter"/>
</dbReference>
<dbReference type="GO" id="GO:0004252">
    <property type="term" value="F:serine-type endopeptidase activity"/>
    <property type="evidence" value="ECO:0007669"/>
    <property type="project" value="TreeGrafter"/>
</dbReference>
<dbReference type="InterPro" id="IPR029045">
    <property type="entry name" value="ClpP/crotonase-like_dom_sf"/>
</dbReference>
<evidence type="ECO:0000313" key="1">
    <source>
        <dbReference type="EMBL" id="KKK73715.1"/>
    </source>
</evidence>
<dbReference type="SUPFAM" id="SSF52096">
    <property type="entry name" value="ClpP/crotonase"/>
    <property type="match status" value="1"/>
</dbReference>
<dbReference type="EMBL" id="LAZR01056658">
    <property type="protein sequence ID" value="KKK73715.1"/>
    <property type="molecule type" value="Genomic_DNA"/>
</dbReference>
<evidence type="ECO:0008006" key="2">
    <source>
        <dbReference type="Google" id="ProtNLM"/>
    </source>
</evidence>
<proteinExistence type="predicted"/>
<reference evidence="1" key="1">
    <citation type="journal article" date="2015" name="Nature">
        <title>Complex archaea that bridge the gap between prokaryotes and eukaryotes.</title>
        <authorList>
            <person name="Spang A."/>
            <person name="Saw J.H."/>
            <person name="Jorgensen S.L."/>
            <person name="Zaremba-Niedzwiedzka K."/>
            <person name="Martijn J."/>
            <person name="Lind A.E."/>
            <person name="van Eijk R."/>
            <person name="Schleper C."/>
            <person name="Guy L."/>
            <person name="Ettema T.J."/>
        </authorList>
    </citation>
    <scope>NUCLEOTIDE SEQUENCE</scope>
</reference>
<protein>
    <recommendedName>
        <fullName evidence="2">ATP-dependent Clp protease proteolytic subunit</fullName>
    </recommendedName>
</protein>
<gene>
    <name evidence="1" type="ORF">LCGC14_2891040</name>
</gene>
<dbReference type="GO" id="GO:0009368">
    <property type="term" value="C:endopeptidase Clp complex"/>
    <property type="evidence" value="ECO:0007669"/>
    <property type="project" value="TreeGrafter"/>
</dbReference>
<dbReference type="InterPro" id="IPR023562">
    <property type="entry name" value="ClpP/TepA"/>
</dbReference>
<dbReference type="Gene3D" id="3.90.226.10">
    <property type="entry name" value="2-enoyl-CoA Hydratase, Chain A, domain 1"/>
    <property type="match status" value="1"/>
</dbReference>
<dbReference type="GO" id="GO:0006515">
    <property type="term" value="P:protein quality control for misfolded or incompletely synthesized proteins"/>
    <property type="evidence" value="ECO:0007669"/>
    <property type="project" value="TreeGrafter"/>
</dbReference>
<sequence length="88" mass="9955">MWLNGMEYHPLSKITKTDLDLLNMTFDRGLDIVDRIIYIFDDIDETMAENVVQGLSYLSKTDGPITIMINSQGGSVNDMFAIYDAMQA</sequence>
<comment type="caution">
    <text evidence="1">The sequence shown here is derived from an EMBL/GenBank/DDBJ whole genome shotgun (WGS) entry which is preliminary data.</text>
</comment>